<proteinExistence type="predicted"/>
<keyword evidence="2" id="KW-1185">Reference proteome</keyword>
<reference evidence="1 2" key="1">
    <citation type="submission" date="2009-08" db="EMBL/GenBank/DDBJ databases">
        <authorList>
            <person name="Muzny D."/>
            <person name="Qin X."/>
            <person name="Deng J."/>
            <person name="Jiang H."/>
            <person name="Liu Y."/>
            <person name="Qu J."/>
            <person name="Song X.-Z."/>
            <person name="Zhang L."/>
            <person name="Thornton R."/>
            <person name="Coyle M."/>
            <person name="Francisco L."/>
            <person name="Jackson L."/>
            <person name="Javaid M."/>
            <person name="Korchina V."/>
            <person name="Kovar C."/>
            <person name="Mata R."/>
            <person name="Mathew T."/>
            <person name="Ngo R."/>
            <person name="Nguyen L."/>
            <person name="Nguyen N."/>
            <person name="Okwuonu G."/>
            <person name="Ongeri F."/>
            <person name="Pham C."/>
            <person name="Simmons D."/>
            <person name="Wilczek-Boney K."/>
            <person name="Hale W."/>
            <person name="Jakkamsetti A."/>
            <person name="Pham P."/>
            <person name="Ruth R."/>
            <person name="San Lucas F."/>
            <person name="Warren J."/>
            <person name="Zhang J."/>
            <person name="Zhao Z."/>
            <person name="Zhou C."/>
            <person name="Zhu D."/>
            <person name="Lee S."/>
            <person name="Bess C."/>
            <person name="Blankenburg K."/>
            <person name="Forbes L."/>
            <person name="Fu Q."/>
            <person name="Gubbala S."/>
            <person name="Hirani K."/>
            <person name="Jayaseelan J.C."/>
            <person name="Lara F."/>
            <person name="Munidasa M."/>
            <person name="Palculict T."/>
            <person name="Patil S."/>
            <person name="Pu L.-L."/>
            <person name="Saada N."/>
            <person name="Tang L."/>
            <person name="Weissenberger G."/>
            <person name="Zhu Y."/>
            <person name="Hemphill L."/>
            <person name="Shang Y."/>
            <person name="Youmans B."/>
            <person name="Ayvaz T."/>
            <person name="Ross M."/>
            <person name="Santibanez J."/>
            <person name="Aqrawi P."/>
            <person name="Gross S."/>
            <person name="Joshi V."/>
            <person name="Fowler G."/>
            <person name="Nazareth L."/>
            <person name="Reid J."/>
            <person name="Worley K."/>
            <person name="Petrosino J."/>
            <person name="Highlander S."/>
            <person name="Gibbs R."/>
            <person name="Gibbs R."/>
        </authorList>
    </citation>
    <scope>NUCLEOTIDE SEQUENCE [LARGE SCALE GENOMIC DNA]</scope>
    <source>
        <strain evidence="1 2">ATCC 51170</strain>
    </source>
</reference>
<evidence type="ECO:0000313" key="1">
    <source>
        <dbReference type="EMBL" id="EEU12331.1"/>
    </source>
</evidence>
<dbReference type="Proteomes" id="UP000003821">
    <property type="component" value="Unassembled WGS sequence"/>
</dbReference>
<dbReference type="HOGENOM" id="CLU_3264885_0_0_9"/>
<dbReference type="EMBL" id="ACXU01000019">
    <property type="protein sequence ID" value="EEU12331.1"/>
    <property type="molecule type" value="Genomic_DNA"/>
</dbReference>
<sequence>MLIYSFFAFLFYLKKGLYMLKYKNTDRYLISIKIIFLVFKF</sequence>
<dbReference type="AlphaFoldDB" id="C7HVE9"/>
<organism evidence="1 2">
    <name type="scientific">Anaerococcus vaginalis ATCC 51170</name>
    <dbReference type="NCBI Taxonomy" id="655811"/>
    <lineage>
        <taxon>Bacteria</taxon>
        <taxon>Bacillati</taxon>
        <taxon>Bacillota</taxon>
        <taxon>Tissierellia</taxon>
        <taxon>Tissierellales</taxon>
        <taxon>Peptoniphilaceae</taxon>
        <taxon>Anaerococcus</taxon>
    </lineage>
</organism>
<evidence type="ECO:0000313" key="2">
    <source>
        <dbReference type="Proteomes" id="UP000003821"/>
    </source>
</evidence>
<protein>
    <submittedName>
        <fullName evidence="1">Uncharacterized protein</fullName>
    </submittedName>
</protein>
<accession>C7HVE9</accession>
<gene>
    <name evidence="1" type="ORF">HMPREF0078_1250</name>
</gene>
<name>C7HVE9_9FIRM</name>
<comment type="caution">
    <text evidence="1">The sequence shown here is derived from an EMBL/GenBank/DDBJ whole genome shotgun (WGS) entry which is preliminary data.</text>
</comment>